<gene>
    <name evidence="1" type="ORF">MHP168L_436</name>
</gene>
<dbReference type="Proteomes" id="UP000013962">
    <property type="component" value="Chromosome"/>
</dbReference>
<organism evidence="1 2">
    <name type="scientific">Mesomycoplasma hyopneumoniae 168-L</name>
    <dbReference type="NCBI Taxonomy" id="1116211"/>
    <lineage>
        <taxon>Bacteria</taxon>
        <taxon>Bacillati</taxon>
        <taxon>Mycoplasmatota</taxon>
        <taxon>Mycoplasmoidales</taxon>
        <taxon>Metamycoplasmataceae</taxon>
        <taxon>Mesomycoplasma</taxon>
    </lineage>
</organism>
<accession>A0ABM5NNT5</accession>
<sequence>MTPIVVGSVWTTVYSVSGNSVSNLGEIKTSRIWEQSYAALNPHLVRSSSAWEQWRSEIKKVLNIAPPLQVDNFMRASGGNSFTVTLKDGETVLVEENQGKNIKRNVKTVIILNLDFLVKRFFVYFSSFFEFFGYYN</sequence>
<reference evidence="1 2" key="1">
    <citation type="journal article" date="2013" name="BMC Genomics">
        <title>Comparative genomic analyses of Mycoplasma hyopneumoniae pathogenic 168 strain and its high-passaged attenuated strain.</title>
        <authorList>
            <person name="Liu W."/>
            <person name="Xiao S."/>
            <person name="Li M."/>
            <person name="Guo S."/>
            <person name="Li S."/>
            <person name="Luo R."/>
            <person name="Feng Z."/>
            <person name="Li B."/>
            <person name="Zhou Z."/>
            <person name="Shao G."/>
            <person name="Chen H."/>
            <person name="Fang L."/>
        </authorList>
    </citation>
    <scope>NUCLEOTIDE SEQUENCE [LARGE SCALE GENOMIC DNA]</scope>
    <source>
        <strain evidence="1 2">168-L</strain>
    </source>
</reference>
<name>A0ABM5NNT5_MESH1</name>
<evidence type="ECO:0000313" key="2">
    <source>
        <dbReference type="Proteomes" id="UP000013962"/>
    </source>
</evidence>
<protein>
    <submittedName>
        <fullName evidence="1">Uncharacterized protein</fullName>
    </submittedName>
</protein>
<dbReference type="EMBL" id="CP003131">
    <property type="protein sequence ID" value="AGM22213.1"/>
    <property type="molecule type" value="Genomic_DNA"/>
</dbReference>
<proteinExistence type="predicted"/>
<keyword evidence="2" id="KW-1185">Reference proteome</keyword>
<evidence type="ECO:0000313" key="1">
    <source>
        <dbReference type="EMBL" id="AGM22213.1"/>
    </source>
</evidence>